<dbReference type="Gene3D" id="1.10.167.10">
    <property type="entry name" value="Regulator of G-protein Signalling 4, domain 2"/>
    <property type="match status" value="1"/>
</dbReference>
<dbReference type="SMART" id="SM00455">
    <property type="entry name" value="RBD"/>
    <property type="match status" value="2"/>
</dbReference>
<feature type="region of interest" description="Disordered" evidence="2">
    <location>
        <begin position="209"/>
        <end position="263"/>
    </location>
</feature>
<dbReference type="Proteomes" id="UP000037069">
    <property type="component" value="Unassembled WGS sequence"/>
</dbReference>
<dbReference type="PRINTS" id="PR01301">
    <property type="entry name" value="RGSPROTEIN"/>
</dbReference>
<feature type="compositionally biased region" description="Polar residues" evidence="2">
    <location>
        <begin position="249"/>
        <end position="263"/>
    </location>
</feature>
<feature type="domain" description="RGS" evidence="3">
    <location>
        <begin position="365"/>
        <end position="481"/>
    </location>
</feature>
<name>A0A0L0BUK2_LUCCU</name>
<dbReference type="InterPro" id="IPR003116">
    <property type="entry name" value="RBD_dom"/>
</dbReference>
<dbReference type="GO" id="GO:0008277">
    <property type="term" value="P:regulation of G protein-coupled receptor signaling pathway"/>
    <property type="evidence" value="ECO:0007669"/>
    <property type="project" value="TreeGrafter"/>
</dbReference>
<feature type="region of interest" description="Disordered" evidence="2">
    <location>
        <begin position="1"/>
        <end position="20"/>
    </location>
</feature>
<dbReference type="GO" id="GO:0007165">
    <property type="term" value="P:signal transduction"/>
    <property type="evidence" value="ECO:0007669"/>
    <property type="project" value="InterPro"/>
</dbReference>
<organism evidence="5 6">
    <name type="scientific">Lucilia cuprina</name>
    <name type="common">Green bottle fly</name>
    <name type="synonym">Australian sheep blowfly</name>
    <dbReference type="NCBI Taxonomy" id="7375"/>
    <lineage>
        <taxon>Eukaryota</taxon>
        <taxon>Metazoa</taxon>
        <taxon>Ecdysozoa</taxon>
        <taxon>Arthropoda</taxon>
        <taxon>Hexapoda</taxon>
        <taxon>Insecta</taxon>
        <taxon>Pterygota</taxon>
        <taxon>Neoptera</taxon>
        <taxon>Endopterygota</taxon>
        <taxon>Diptera</taxon>
        <taxon>Brachycera</taxon>
        <taxon>Muscomorpha</taxon>
        <taxon>Oestroidea</taxon>
        <taxon>Calliphoridae</taxon>
        <taxon>Luciliinae</taxon>
        <taxon>Lucilia</taxon>
    </lineage>
</organism>
<evidence type="ECO:0000313" key="6">
    <source>
        <dbReference type="Proteomes" id="UP000037069"/>
    </source>
</evidence>
<protein>
    <submittedName>
        <fullName evidence="5">Regulator of G-protein signaling loco</fullName>
    </submittedName>
</protein>
<dbReference type="GO" id="GO:0005737">
    <property type="term" value="C:cytoplasm"/>
    <property type="evidence" value="ECO:0007669"/>
    <property type="project" value="TreeGrafter"/>
</dbReference>
<feature type="compositionally biased region" description="Polar residues" evidence="2">
    <location>
        <begin position="1042"/>
        <end position="1055"/>
    </location>
</feature>
<feature type="compositionally biased region" description="Basic and acidic residues" evidence="2">
    <location>
        <begin position="1004"/>
        <end position="1015"/>
    </location>
</feature>
<sequence length="1055" mass="118861">SFEVKYIQSTPQRQKNRSRLNDCEREHLRRFVREFEELQACNSSAKSTPKKFKRLFLQHDHLVNIGNTESSRSVGQTTICSRDNIQQYFLPPTPSISPSSSRSSSPVLEHLDMGCKPLVCCDDEEDPSNHDDIQPLTTDEDIANCSVESSSNFDLHPPILPSFKMTPPPVAAAASAKQQQQRNAAYELARFLRGSFHVKRAKITNLRRSLSDNENLQNTDLPPTQMRTSKPSRSVTSTESKPKKKVLEDTTNNPRTRIGSTSSICTRLFPGNTSPFRRVWEQSSLRTPRSDKYALSGAKQKSPGLRCSASMITTESNVFSHTSSDPKLCSHIKTSPSANQKMPMRTQSEKLINSQSNGVKSWANSFEHLLQEPAALATFAEFLKLEFSAENIYFWTSCERYRNTESLSERQAQAKQIFQKYLANGCREPVNLDSQTRNLSEDMLKNAESNLFVAAQKQIFHLMKFDSYQRFIRSDLYKNCVLAEEKDQPLPYGAENLDALLKTNFLQSASPKLKKSASNAEDRRRKLILPWHRKTRSKSRDRVDLLNEEHSLANNDNNSSDGSSNGLNTLLVPSSKLTQLSSTLPPPQTKPPAENSDSQIQNLRSSLPTSLKAVEIGCSLCRVKFCDGATTIVQIKPNETIQQLVERVLEKRGLRYKLYEVVIKGHNKAMDLQASTQELAGEEVEIEQRVAFKLYLPDPKVISVKSKPKKYLHEVVRPILQKYNYDLEAVDVLRRDNQEKIDLSQLVTTADGLRLQIVLVKKTVETKSSTLDYQNDNISMKWLKSKELANEIVARNAMGNSFRNNLRSSQNNLDAITNSIFNDIIQDKANPESKLQTTDQYSIKSDECGSEASSMFGTLNSKKDGQVMSMLRLKNKPYASNNQQHSMEANVSSNSSQTSNEFNKPIIAKLKAGVKLQVTERVAEKQDELLLSLKTRLDNHISVENNNDNNNESDQISAVNLRRIRANLSPVNKTNPLNERPLSLERPQPLTRHSLGNKLPSNRHSTESIKTHNESDCTTINAANKGPPPLPPKPKVLPTKPSNWGFNISDQTTLQ</sequence>
<comment type="caution">
    <text evidence="5">The sequence shown here is derived from an EMBL/GenBank/DDBJ whole genome shotgun (WGS) entry which is preliminary data.</text>
</comment>
<dbReference type="SUPFAM" id="SSF54236">
    <property type="entry name" value="Ubiquitin-like"/>
    <property type="match status" value="2"/>
</dbReference>
<feature type="domain" description="RBD" evidence="4">
    <location>
        <begin position="619"/>
        <end position="689"/>
    </location>
</feature>
<dbReference type="InterPro" id="IPR036305">
    <property type="entry name" value="RGS_sf"/>
</dbReference>
<dbReference type="SUPFAM" id="SSF48097">
    <property type="entry name" value="Regulator of G-protein signaling, RGS"/>
    <property type="match status" value="1"/>
</dbReference>
<dbReference type="Pfam" id="PF02196">
    <property type="entry name" value="RBD"/>
    <property type="match status" value="1"/>
</dbReference>
<accession>A0A0L0BUK2</accession>
<dbReference type="GO" id="GO:0005886">
    <property type="term" value="C:plasma membrane"/>
    <property type="evidence" value="ECO:0007669"/>
    <property type="project" value="TreeGrafter"/>
</dbReference>
<dbReference type="PROSITE" id="PS50898">
    <property type="entry name" value="RBD"/>
    <property type="match status" value="2"/>
</dbReference>
<keyword evidence="6" id="KW-1185">Reference proteome</keyword>
<dbReference type="Pfam" id="PF00615">
    <property type="entry name" value="RGS"/>
    <property type="match status" value="1"/>
</dbReference>
<dbReference type="GO" id="GO:0005096">
    <property type="term" value="F:GTPase activator activity"/>
    <property type="evidence" value="ECO:0007669"/>
    <property type="project" value="UniProtKB-KW"/>
</dbReference>
<dbReference type="STRING" id="7375.A0A0L0BUK2"/>
<feature type="domain" description="RBD" evidence="4">
    <location>
        <begin position="690"/>
        <end position="760"/>
    </location>
</feature>
<dbReference type="AlphaFoldDB" id="A0A0L0BUK2"/>
<dbReference type="InterPro" id="IPR046995">
    <property type="entry name" value="RGS10/12/14-like"/>
</dbReference>
<feature type="region of interest" description="Disordered" evidence="2">
    <location>
        <begin position="579"/>
        <end position="601"/>
    </location>
</feature>
<evidence type="ECO:0000256" key="2">
    <source>
        <dbReference type="SAM" id="MobiDB-lite"/>
    </source>
</evidence>
<dbReference type="InterPro" id="IPR024066">
    <property type="entry name" value="RGS_subdom1/3"/>
</dbReference>
<feature type="non-terminal residue" evidence="5">
    <location>
        <position position="1"/>
    </location>
</feature>
<dbReference type="PANTHER" id="PTHR45945:SF3">
    <property type="entry name" value="REGULATOR OF G-PROTEIN SIGNALING LOCO"/>
    <property type="match status" value="1"/>
</dbReference>
<dbReference type="Gene3D" id="3.10.20.90">
    <property type="entry name" value="Phosphatidylinositol 3-kinase Catalytic Subunit, Chain A, domain 1"/>
    <property type="match status" value="2"/>
</dbReference>
<feature type="compositionally biased region" description="Pro residues" evidence="2">
    <location>
        <begin position="1026"/>
        <end position="1035"/>
    </location>
</feature>
<proteinExistence type="predicted"/>
<dbReference type="PANTHER" id="PTHR45945">
    <property type="entry name" value="REGULATOR OF G-PROTEIN SIGNALING LOCO"/>
    <property type="match status" value="1"/>
</dbReference>
<evidence type="ECO:0000259" key="4">
    <source>
        <dbReference type="PROSITE" id="PS50898"/>
    </source>
</evidence>
<dbReference type="CDD" id="cd17067">
    <property type="entry name" value="RBD2_RGS12_like"/>
    <property type="match status" value="1"/>
</dbReference>
<dbReference type="GO" id="GO:0005634">
    <property type="term" value="C:nucleus"/>
    <property type="evidence" value="ECO:0007669"/>
    <property type="project" value="TreeGrafter"/>
</dbReference>
<dbReference type="InterPro" id="IPR029071">
    <property type="entry name" value="Ubiquitin-like_domsf"/>
</dbReference>
<dbReference type="PROSITE" id="PS50132">
    <property type="entry name" value="RGS"/>
    <property type="match status" value="1"/>
</dbReference>
<evidence type="ECO:0000256" key="1">
    <source>
        <dbReference type="ARBA" id="ARBA00022468"/>
    </source>
</evidence>
<feature type="compositionally biased region" description="Polar residues" evidence="2">
    <location>
        <begin position="209"/>
        <end position="239"/>
    </location>
</feature>
<dbReference type="InterPro" id="IPR016137">
    <property type="entry name" value="RGS"/>
</dbReference>
<keyword evidence="1" id="KW-0343">GTPase activation</keyword>
<dbReference type="OrthoDB" id="196547at2759"/>
<dbReference type="CDD" id="cd01817">
    <property type="entry name" value="RBD1_RGS12_like"/>
    <property type="match status" value="1"/>
</dbReference>
<dbReference type="EMBL" id="JRES01001304">
    <property type="protein sequence ID" value="KNC23722.1"/>
    <property type="molecule type" value="Genomic_DNA"/>
</dbReference>
<feature type="region of interest" description="Disordered" evidence="2">
    <location>
        <begin position="970"/>
        <end position="1055"/>
    </location>
</feature>
<dbReference type="InterPro" id="IPR044926">
    <property type="entry name" value="RGS_subdomain_2"/>
</dbReference>
<dbReference type="OMA" id="FWVACER"/>
<dbReference type="FunFam" id="1.10.167.10:FF:000001">
    <property type="entry name" value="Putative regulator of g-protein signaling 12"/>
    <property type="match status" value="1"/>
</dbReference>
<dbReference type="SMART" id="SM00315">
    <property type="entry name" value="RGS"/>
    <property type="match status" value="1"/>
</dbReference>
<evidence type="ECO:0000259" key="3">
    <source>
        <dbReference type="PROSITE" id="PS50132"/>
    </source>
</evidence>
<evidence type="ECO:0000313" key="5">
    <source>
        <dbReference type="EMBL" id="KNC23722.1"/>
    </source>
</evidence>
<dbReference type="Gene3D" id="1.10.196.10">
    <property type="match status" value="1"/>
</dbReference>
<gene>
    <name evidence="5" type="ORF">FF38_01221</name>
</gene>
<reference evidence="5 6" key="1">
    <citation type="journal article" date="2015" name="Nat. Commun.">
        <title>Lucilia cuprina genome unlocks parasitic fly biology to underpin future interventions.</title>
        <authorList>
            <person name="Anstead C.A."/>
            <person name="Korhonen P.K."/>
            <person name="Young N.D."/>
            <person name="Hall R.S."/>
            <person name="Jex A.R."/>
            <person name="Murali S.C."/>
            <person name="Hughes D.S."/>
            <person name="Lee S.F."/>
            <person name="Perry T."/>
            <person name="Stroehlein A.J."/>
            <person name="Ansell B.R."/>
            <person name="Breugelmans B."/>
            <person name="Hofmann A."/>
            <person name="Qu J."/>
            <person name="Dugan S."/>
            <person name="Lee S.L."/>
            <person name="Chao H."/>
            <person name="Dinh H."/>
            <person name="Han Y."/>
            <person name="Doddapaneni H.V."/>
            <person name="Worley K.C."/>
            <person name="Muzny D.M."/>
            <person name="Ioannidis P."/>
            <person name="Waterhouse R.M."/>
            <person name="Zdobnov E.M."/>
            <person name="James P.J."/>
            <person name="Bagnall N.H."/>
            <person name="Kotze A.C."/>
            <person name="Gibbs R.A."/>
            <person name="Richards S."/>
            <person name="Batterham P."/>
            <person name="Gasser R.B."/>
        </authorList>
    </citation>
    <scope>NUCLEOTIDE SEQUENCE [LARGE SCALE GENOMIC DNA]</scope>
    <source>
        <strain evidence="5 6">LS</strain>
        <tissue evidence="5">Full body</tissue>
    </source>
</reference>